<dbReference type="EMBL" id="WHYR01000021">
    <property type="protein sequence ID" value="MQL52388.1"/>
    <property type="molecule type" value="Genomic_DNA"/>
</dbReference>
<evidence type="ECO:0000259" key="3">
    <source>
        <dbReference type="Pfam" id="PF19305"/>
    </source>
</evidence>
<evidence type="ECO:0000259" key="2">
    <source>
        <dbReference type="Pfam" id="PF03972"/>
    </source>
</evidence>
<dbReference type="GO" id="GO:0016829">
    <property type="term" value="F:lyase activity"/>
    <property type="evidence" value="ECO:0007669"/>
    <property type="project" value="InterPro"/>
</dbReference>
<dbReference type="InterPro" id="IPR042183">
    <property type="entry name" value="MmgE/PrpD_sf_1"/>
</dbReference>
<accession>A0A6N7ITG9</accession>
<dbReference type="InterPro" id="IPR005656">
    <property type="entry name" value="MmgE_PrpD"/>
</dbReference>
<name>A0A6N7ITG9_9FIRM</name>
<proteinExistence type="inferred from homology"/>
<dbReference type="PANTHER" id="PTHR16943:SF8">
    <property type="entry name" value="2-METHYLCITRATE DEHYDRATASE"/>
    <property type="match status" value="1"/>
</dbReference>
<dbReference type="InterPro" id="IPR045337">
    <property type="entry name" value="MmgE_PrpD_C"/>
</dbReference>
<evidence type="ECO:0000313" key="4">
    <source>
        <dbReference type="EMBL" id="MQL52388.1"/>
    </source>
</evidence>
<keyword evidence="5" id="KW-1185">Reference proteome</keyword>
<comment type="similarity">
    <text evidence="1">Belongs to the PrpD family.</text>
</comment>
<feature type="domain" description="MmgE/PrpD N-terminal" evidence="2">
    <location>
        <begin position="5"/>
        <end position="243"/>
    </location>
</feature>
<dbReference type="PANTHER" id="PTHR16943">
    <property type="entry name" value="2-METHYLCITRATE DEHYDRATASE-RELATED"/>
    <property type="match status" value="1"/>
</dbReference>
<feature type="domain" description="MmgE/PrpD C-terminal" evidence="3">
    <location>
        <begin position="266"/>
        <end position="436"/>
    </location>
</feature>
<evidence type="ECO:0000256" key="1">
    <source>
        <dbReference type="ARBA" id="ARBA00006174"/>
    </source>
</evidence>
<protein>
    <submittedName>
        <fullName evidence="4">MmgE/PrpD family protein</fullName>
    </submittedName>
</protein>
<dbReference type="AlphaFoldDB" id="A0A6N7ITG9"/>
<dbReference type="Gene3D" id="1.10.4100.10">
    <property type="entry name" value="2-methylcitrate dehydratase PrpD"/>
    <property type="match status" value="1"/>
</dbReference>
<dbReference type="Pfam" id="PF03972">
    <property type="entry name" value="MmgE_PrpD_N"/>
    <property type="match status" value="1"/>
</dbReference>
<dbReference type="InterPro" id="IPR036148">
    <property type="entry name" value="MmgE/PrpD_sf"/>
</dbReference>
<reference evidence="4 5" key="1">
    <citation type="submission" date="2019-10" db="EMBL/GenBank/DDBJ databases">
        <title>Comparative genomics of sulfur disproportionating microorganisms.</title>
        <authorList>
            <person name="Ward L.M."/>
            <person name="Bertran E."/>
            <person name="Johnston D."/>
        </authorList>
    </citation>
    <scope>NUCLEOTIDE SEQUENCE [LARGE SCALE GENOMIC DNA]</scope>
    <source>
        <strain evidence="4 5">DSM 14055</strain>
    </source>
</reference>
<evidence type="ECO:0000313" key="5">
    <source>
        <dbReference type="Proteomes" id="UP000441717"/>
    </source>
</evidence>
<dbReference type="Gene3D" id="3.30.1330.120">
    <property type="entry name" value="2-methylcitrate dehydratase PrpD"/>
    <property type="match status" value="1"/>
</dbReference>
<dbReference type="Pfam" id="PF19305">
    <property type="entry name" value="MmgE_PrpD_C"/>
    <property type="match status" value="1"/>
</dbReference>
<dbReference type="InterPro" id="IPR045336">
    <property type="entry name" value="MmgE_PrpD_N"/>
</dbReference>
<organism evidence="4 5">
    <name type="scientific">Desulfofundulus thermobenzoicus</name>
    <dbReference type="NCBI Taxonomy" id="29376"/>
    <lineage>
        <taxon>Bacteria</taxon>
        <taxon>Bacillati</taxon>
        <taxon>Bacillota</taxon>
        <taxon>Clostridia</taxon>
        <taxon>Eubacteriales</taxon>
        <taxon>Peptococcaceae</taxon>
        <taxon>Desulfofundulus</taxon>
    </lineage>
</organism>
<dbReference type="InterPro" id="IPR042188">
    <property type="entry name" value="MmgE/PrpD_sf_2"/>
</dbReference>
<comment type="caution">
    <text evidence="4">The sequence shown here is derived from an EMBL/GenBank/DDBJ whole genome shotgun (WGS) entry which is preliminary data.</text>
</comment>
<sequence length="445" mass="46690">MLSAQLADFIGQCCFDNFPETTVHMAKLAFLDWLGSAAAGGGQPPACMALAVVRGQGGSSQASLLACGEKTSCLHAALANGIASHIIELDDVHRASIIHAGAAVMPAALAVAEMTGASGRQLLEAIVAGYEVAIRIGEAVTPSHYYFWHTTGTCGTFGAAAAAGKLLGLDKEQLVWALGNAGTQAAGLWEFIADGAMSKHLHPGKAAQNGVLAALLAKEGFTGATRILEGERGFCRATAPRFDLDKITAGLGKPPFKVEENSFKIHASCRHTHPAVDVTLALAARHKLKPADIAAITVRTYRTALDITANHHPKTVYAAKFSLPFCVALALKAGSCALGDFNPENLGDGEIRELMSRVALVLDDALDALHPARWPAVVEIKTVSGDTCRERTDFPRGDPENPVTVGELVAKFHALAGGPWGEGRARALAEAVLNLERVENVATLF</sequence>
<dbReference type="SUPFAM" id="SSF103378">
    <property type="entry name" value="2-methylcitrate dehydratase PrpD"/>
    <property type="match status" value="1"/>
</dbReference>
<gene>
    <name evidence="4" type="ORF">GFC01_08950</name>
</gene>
<dbReference type="RefSeq" id="WP_341473861.1">
    <property type="nucleotide sequence ID" value="NZ_WHYR01000021.1"/>
</dbReference>
<dbReference type="Proteomes" id="UP000441717">
    <property type="component" value="Unassembled WGS sequence"/>
</dbReference>